<dbReference type="Proteomes" id="UP000010473">
    <property type="component" value="Plasmid pSTA7437.01"/>
</dbReference>
<gene>
    <name evidence="1" type="ordered locus">Sta7437_4627</name>
</gene>
<reference evidence="2" key="1">
    <citation type="journal article" date="2013" name="Proc. Natl. Acad. Sci. U.S.A.">
        <title>Improving the coverage of the cyanobacterial phylum using diversity-driven genome sequencing.</title>
        <authorList>
            <person name="Shih P.M."/>
            <person name="Wu D."/>
            <person name="Latifi A."/>
            <person name="Axen S.D."/>
            <person name="Fewer D.P."/>
            <person name="Talla E."/>
            <person name="Calteau A."/>
            <person name="Cai F."/>
            <person name="Tandeau de Marsac N."/>
            <person name="Rippka R."/>
            <person name="Herdman M."/>
            <person name="Sivonen K."/>
            <person name="Coursin T."/>
            <person name="Laurent T."/>
            <person name="Goodwin L."/>
            <person name="Nolan M."/>
            <person name="Davenport K.W."/>
            <person name="Han C.S."/>
            <person name="Rubin E.M."/>
            <person name="Eisen J.A."/>
            <person name="Woyke T."/>
            <person name="Gugger M."/>
            <person name="Kerfeld C.A."/>
        </authorList>
    </citation>
    <scope>NUCLEOTIDE SEQUENCE [LARGE SCALE GENOMIC DNA]</scope>
    <source>
        <strain evidence="2">ATCC 29371 / PCC 7437</strain>
        <plasmid evidence="2">Plasmid pSTA7437.01</plasmid>
    </source>
</reference>
<keyword evidence="2" id="KW-1185">Reference proteome</keyword>
<dbReference type="RefSeq" id="WP_015211991.1">
    <property type="nucleotide sequence ID" value="NC_019765.1"/>
</dbReference>
<protein>
    <submittedName>
        <fullName evidence="1">Uncharacterized protein</fullName>
    </submittedName>
</protein>
<evidence type="ECO:0000313" key="2">
    <source>
        <dbReference type="Proteomes" id="UP000010473"/>
    </source>
</evidence>
<proteinExistence type="predicted"/>
<dbReference type="KEGG" id="scs:Sta7437_4627"/>
<evidence type="ECO:0000313" key="1">
    <source>
        <dbReference type="EMBL" id="AFZ38085.1"/>
    </source>
</evidence>
<name>K9XZT1_STAC7</name>
<dbReference type="HOGENOM" id="CLU_1371488_0_0_3"/>
<keyword evidence="1" id="KW-0614">Plasmid</keyword>
<accession>K9XZT1</accession>
<dbReference type="OrthoDB" id="9921967at2"/>
<organism evidence="1 2">
    <name type="scientific">Stanieria cyanosphaera (strain ATCC 29371 / PCC 7437)</name>
    <dbReference type="NCBI Taxonomy" id="111780"/>
    <lineage>
        <taxon>Bacteria</taxon>
        <taxon>Bacillati</taxon>
        <taxon>Cyanobacteriota</taxon>
        <taxon>Cyanophyceae</taxon>
        <taxon>Pleurocapsales</taxon>
        <taxon>Dermocarpellaceae</taxon>
        <taxon>Stanieria</taxon>
    </lineage>
</organism>
<dbReference type="EMBL" id="CP003654">
    <property type="protein sequence ID" value="AFZ38085.1"/>
    <property type="molecule type" value="Genomic_DNA"/>
</dbReference>
<geneLocation type="plasmid" evidence="1 2">
    <name>pSTA7437.01</name>
</geneLocation>
<dbReference type="AlphaFoldDB" id="K9XZT1"/>
<sequence length="199" mass="22411">MTKEKRLKIGEGLELRCSANSPLGEVINYLQKMPLNNLEMARSTLIARYLPFTLDLSQEEHRAAALACAIECESWGRAIREYCALPSTSISNPISVAQNYSVVPELVNDSSSPKEDRSIIKTTKVFAIKHEEDELEKFISKLQEIVDSSSSAADAKDKLIALQPEKDDSWTEAQWELWEEFTTKQETEADKQLLGDWGS</sequence>